<accession>A0ACB9Q0S3</accession>
<name>A0ACB9Q0S3_BAUVA</name>
<keyword evidence="2" id="KW-1185">Reference proteome</keyword>
<comment type="caution">
    <text evidence="1">The sequence shown here is derived from an EMBL/GenBank/DDBJ whole genome shotgun (WGS) entry which is preliminary data.</text>
</comment>
<sequence>MEKNTVENKDNIGSEGEGGEEQISDSFVCCVCLDLIYKPIVLSCGHISCFWCVYKSMNGLRESRCPICRHPYYHFPTICQMLHFLLLKLYPVAYTRRENQTLEEEKKSGDYSPQFDADACGSLAKYLYPGSSSSCSIITSESNSCPTSLSSSSMETSVHEQSESASHEHDKDTVDCEHTSDGTIVAVGTLSPSVKGKKFPQNEQHGQQKISVADLMCTACKQLLFNPIVLNCGHVYCESCIISSADKVLRCQVCQTPHPRGCPKVCLELVHFLEEQLPEEYARRRDAVQLRQINVQPEYPSSRLLDKGREGENVACRSDPRLNVHVGVGCDFCGMYPVIGDRYKCKDCKERVGFDLCSNCYNSRLKLPGRFNQQHTSEHKFELIKTNIIHNIMLRLGNGQSVEASSDHIALDNLEMIYEEPSLFGDGEDDQHGSGAPHQNI</sequence>
<proteinExistence type="predicted"/>
<evidence type="ECO:0000313" key="1">
    <source>
        <dbReference type="EMBL" id="KAI4354396.1"/>
    </source>
</evidence>
<dbReference type="EMBL" id="CM039427">
    <property type="protein sequence ID" value="KAI4354396.1"/>
    <property type="molecule type" value="Genomic_DNA"/>
</dbReference>
<organism evidence="1 2">
    <name type="scientific">Bauhinia variegata</name>
    <name type="common">Purple orchid tree</name>
    <name type="synonym">Phanera variegata</name>
    <dbReference type="NCBI Taxonomy" id="167791"/>
    <lineage>
        <taxon>Eukaryota</taxon>
        <taxon>Viridiplantae</taxon>
        <taxon>Streptophyta</taxon>
        <taxon>Embryophyta</taxon>
        <taxon>Tracheophyta</taxon>
        <taxon>Spermatophyta</taxon>
        <taxon>Magnoliopsida</taxon>
        <taxon>eudicotyledons</taxon>
        <taxon>Gunneridae</taxon>
        <taxon>Pentapetalae</taxon>
        <taxon>rosids</taxon>
        <taxon>fabids</taxon>
        <taxon>Fabales</taxon>
        <taxon>Fabaceae</taxon>
        <taxon>Cercidoideae</taxon>
        <taxon>Cercideae</taxon>
        <taxon>Bauhiniinae</taxon>
        <taxon>Bauhinia</taxon>
    </lineage>
</organism>
<dbReference type="Proteomes" id="UP000828941">
    <property type="component" value="Chromosome 2"/>
</dbReference>
<evidence type="ECO:0000313" key="2">
    <source>
        <dbReference type="Proteomes" id="UP000828941"/>
    </source>
</evidence>
<protein>
    <submittedName>
        <fullName evidence="1">Uncharacterized protein</fullName>
    </submittedName>
</protein>
<gene>
    <name evidence="1" type="ORF">L6164_003261</name>
</gene>
<reference evidence="1 2" key="1">
    <citation type="journal article" date="2022" name="DNA Res.">
        <title>Chromosomal-level genome assembly of the orchid tree Bauhinia variegata (Leguminosae; Cercidoideae) supports the allotetraploid origin hypothesis of Bauhinia.</title>
        <authorList>
            <person name="Zhong Y."/>
            <person name="Chen Y."/>
            <person name="Zheng D."/>
            <person name="Pang J."/>
            <person name="Liu Y."/>
            <person name="Luo S."/>
            <person name="Meng S."/>
            <person name="Qian L."/>
            <person name="Wei D."/>
            <person name="Dai S."/>
            <person name="Zhou R."/>
        </authorList>
    </citation>
    <scope>NUCLEOTIDE SEQUENCE [LARGE SCALE GENOMIC DNA]</scope>
    <source>
        <strain evidence="1">BV-YZ2020</strain>
    </source>
</reference>